<evidence type="ECO:0000256" key="1">
    <source>
        <dbReference type="ARBA" id="ARBA00022630"/>
    </source>
</evidence>
<dbReference type="Gene3D" id="2.40.30.30">
    <property type="entry name" value="Riboflavin kinase-like"/>
    <property type="match status" value="1"/>
</dbReference>
<evidence type="ECO:0000256" key="3">
    <source>
        <dbReference type="ARBA" id="ARBA00022679"/>
    </source>
</evidence>
<gene>
    <name evidence="6" type="ORF">B1B_09903</name>
</gene>
<dbReference type="SUPFAM" id="SSF82114">
    <property type="entry name" value="Riboflavin kinase-like"/>
    <property type="match status" value="1"/>
</dbReference>
<dbReference type="AlphaFoldDB" id="T1BIP5"/>
<evidence type="ECO:0000256" key="2">
    <source>
        <dbReference type="ARBA" id="ARBA00022643"/>
    </source>
</evidence>
<reference evidence="6" key="2">
    <citation type="journal article" date="2014" name="ISME J.">
        <title>Microbial stratification in low pH oxic and suboxic macroscopic growths along an acid mine drainage.</title>
        <authorList>
            <person name="Mendez-Garcia C."/>
            <person name="Mesa V."/>
            <person name="Sprenger R.R."/>
            <person name="Richter M."/>
            <person name="Diez M.S."/>
            <person name="Solano J."/>
            <person name="Bargiela R."/>
            <person name="Golyshina O.V."/>
            <person name="Manteca A."/>
            <person name="Ramos J.L."/>
            <person name="Gallego J.R."/>
            <person name="Llorente I."/>
            <person name="Martins Dos Santos V.A."/>
            <person name="Jensen O.N."/>
            <person name="Pelaez A.I."/>
            <person name="Sanchez J."/>
            <person name="Ferrer M."/>
        </authorList>
    </citation>
    <scope>NUCLEOTIDE SEQUENCE</scope>
</reference>
<reference evidence="6" key="1">
    <citation type="submission" date="2013-08" db="EMBL/GenBank/DDBJ databases">
        <authorList>
            <person name="Mendez C."/>
            <person name="Richter M."/>
            <person name="Ferrer M."/>
            <person name="Sanchez J."/>
        </authorList>
    </citation>
    <scope>NUCLEOTIDE SEQUENCE</scope>
</reference>
<accession>T1BIP5</accession>
<evidence type="ECO:0000313" key="6">
    <source>
        <dbReference type="EMBL" id="EQD53995.1"/>
    </source>
</evidence>
<name>T1BIP5_9ZZZZ</name>
<dbReference type="InterPro" id="IPR023465">
    <property type="entry name" value="Riboflavin_kinase_dom_sf"/>
</dbReference>
<dbReference type="GO" id="GO:0000166">
    <property type="term" value="F:nucleotide binding"/>
    <property type="evidence" value="ECO:0007669"/>
    <property type="project" value="UniProtKB-KW"/>
</dbReference>
<comment type="caution">
    <text evidence="6">The sequence shown here is derived from an EMBL/GenBank/DDBJ whole genome shotgun (WGS) entry which is preliminary data.</text>
</comment>
<keyword evidence="3 6" id="KW-0808">Transferase</keyword>
<dbReference type="InterPro" id="IPR023602">
    <property type="entry name" value="Riboflavin_kinase_CTP-dep"/>
</dbReference>
<evidence type="ECO:0000259" key="5">
    <source>
        <dbReference type="Pfam" id="PF01982"/>
    </source>
</evidence>
<feature type="domain" description="Riboflavin kinase" evidence="5">
    <location>
        <begin position="1"/>
        <end position="48"/>
    </location>
</feature>
<dbReference type="Pfam" id="PF01982">
    <property type="entry name" value="CTP-dep_RFKase"/>
    <property type="match status" value="1"/>
</dbReference>
<dbReference type="EC" id="2.7.1.161" evidence="6"/>
<dbReference type="EMBL" id="AUZY01006553">
    <property type="protein sequence ID" value="EQD53995.1"/>
    <property type="molecule type" value="Genomic_DNA"/>
</dbReference>
<evidence type="ECO:0000256" key="4">
    <source>
        <dbReference type="ARBA" id="ARBA00022741"/>
    </source>
</evidence>
<keyword evidence="4" id="KW-0547">Nucleotide-binding</keyword>
<organism evidence="6">
    <name type="scientific">mine drainage metagenome</name>
    <dbReference type="NCBI Taxonomy" id="410659"/>
    <lineage>
        <taxon>unclassified sequences</taxon>
        <taxon>metagenomes</taxon>
        <taxon>ecological metagenomes</taxon>
    </lineage>
</organism>
<proteinExistence type="predicted"/>
<protein>
    <submittedName>
        <fullName evidence="6">Riboflavin kinase, CTP-dependent, archaeal domain protein</fullName>
        <ecNumber evidence="6">2.7.1.161</ecNumber>
    </submittedName>
</protein>
<keyword evidence="2" id="KW-0288">FMN</keyword>
<dbReference type="GO" id="GO:0008531">
    <property type="term" value="F:riboflavin kinase activity"/>
    <property type="evidence" value="ECO:0007669"/>
    <property type="project" value="InterPro"/>
</dbReference>
<keyword evidence="6" id="KW-0418">Kinase</keyword>
<dbReference type="GO" id="GO:0009231">
    <property type="term" value="P:riboflavin biosynthetic process"/>
    <property type="evidence" value="ECO:0007669"/>
    <property type="project" value="InterPro"/>
</dbReference>
<keyword evidence="1" id="KW-0285">Flavoprotein</keyword>
<feature type="non-terminal residue" evidence="6">
    <location>
        <position position="1"/>
    </location>
</feature>
<sequence length="51" mass="5802">YPASLRGRRAHVILPDRSHYRDVLEIMAPVSLRKALHLKDGERLAVKVLSP</sequence>